<dbReference type="EMBL" id="CP096829">
    <property type="protein sequence ID" value="UPZ13883.1"/>
    <property type="molecule type" value="Genomic_DNA"/>
</dbReference>
<dbReference type="RefSeq" id="WP_248726225.1">
    <property type="nucleotide sequence ID" value="NZ_CP096829.1"/>
</dbReference>
<accession>A0ABY4LLA1</accession>
<name>A0ABY4LLA1_9FLAO</name>
<reference evidence="1 2" key="1">
    <citation type="submission" date="2022-04" db="EMBL/GenBank/DDBJ databases">
        <authorList>
            <person name="Ra J.-S."/>
            <person name="Kim S.-B."/>
        </authorList>
    </citation>
    <scope>NUCLEOTIDE SEQUENCE [LARGE SCALE GENOMIC DNA]</scope>
    <source>
        <strain evidence="1 2">MMS21-Er5</strain>
    </source>
</reference>
<sequence>MKKYAALLLFALFLNGCDDGDLTVDEIDFADVKESSACDPLTNTLIYKLKSQEALLLQLPQGAIINDQGTYTYTIDANGKGSYRVVYRAYDGTVAKDNICGAIPPTTPKVTEEWNAVEGLIEIATTQLVDTSATDGSTRIRGYEHSIIFRNITFAKPAGNQTEAEFKFGTYNTNITKADLTFKTNPNGSAYECDEVARVYNYNNTFYLSIDDIDPALLVNEVTASNQPRTSLITATQNKVFYRTALAETGSITPAFICAKVQPSSPAIDETWTGQLGIANTSGIIEVTTTVSPNALGQVYTHTIVLKNVILTKGKSSFKLGSSFVLGKIERQATN</sequence>
<gene>
    <name evidence="1" type="ORF">M0M44_14100</name>
</gene>
<evidence type="ECO:0000313" key="1">
    <source>
        <dbReference type="EMBL" id="UPZ13883.1"/>
    </source>
</evidence>
<evidence type="ECO:0000313" key="2">
    <source>
        <dbReference type="Proteomes" id="UP000829998"/>
    </source>
</evidence>
<protein>
    <submittedName>
        <fullName evidence="1">Uncharacterized protein</fullName>
    </submittedName>
</protein>
<organism evidence="1 2">
    <name type="scientific">Flavobacterium humidisoli</name>
    <dbReference type="NCBI Taxonomy" id="2937442"/>
    <lineage>
        <taxon>Bacteria</taxon>
        <taxon>Pseudomonadati</taxon>
        <taxon>Bacteroidota</taxon>
        <taxon>Flavobacteriia</taxon>
        <taxon>Flavobacteriales</taxon>
        <taxon>Flavobacteriaceae</taxon>
        <taxon>Flavobacterium</taxon>
    </lineage>
</organism>
<proteinExistence type="predicted"/>
<keyword evidence="2" id="KW-1185">Reference proteome</keyword>
<dbReference type="Proteomes" id="UP000829998">
    <property type="component" value="Chromosome"/>
</dbReference>